<organism evidence="1 2">
    <name type="scientific">Sandarakinorhabdus glacialis</name>
    <dbReference type="NCBI Taxonomy" id="1614636"/>
    <lineage>
        <taxon>Bacteria</taxon>
        <taxon>Pseudomonadati</taxon>
        <taxon>Pseudomonadota</taxon>
        <taxon>Alphaproteobacteria</taxon>
        <taxon>Sphingomonadales</taxon>
        <taxon>Sphingosinicellaceae</taxon>
        <taxon>Sandarakinorhabdus</taxon>
    </lineage>
</organism>
<dbReference type="AlphaFoldDB" id="A0A916ZQH6"/>
<evidence type="ECO:0008006" key="3">
    <source>
        <dbReference type="Google" id="ProtNLM"/>
    </source>
</evidence>
<dbReference type="RefSeq" id="WP_188761941.1">
    <property type="nucleotide sequence ID" value="NZ_BMJM01000003.1"/>
</dbReference>
<comment type="caution">
    <text evidence="1">The sequence shown here is derived from an EMBL/GenBank/DDBJ whole genome shotgun (WGS) entry which is preliminary data.</text>
</comment>
<sequence>MTPNPVEYYANEADEARVRIASTIDEIQGRFDPRRILDEVVSNVSGGSNKLMGQARQGAREHPVAIGAAVAAIGLALLARRKLANATIDMGDDGGTYTDYDDGFGFVEGPSHDLYGDDADAVVGNYPRPRKSLSGALGALNGGRQQLAGKAEGAIDSNPLVSILIGLAAGAALGALFPVSEAERRALGQTGARLSQAAKTAARRAADDFTHAVDVVKTTAEDAGRKARGAVGSTQDELAG</sequence>
<dbReference type="EMBL" id="BMJM01000003">
    <property type="protein sequence ID" value="GGE06521.1"/>
    <property type="molecule type" value="Genomic_DNA"/>
</dbReference>
<proteinExistence type="predicted"/>
<gene>
    <name evidence="1" type="ORF">GCM10011529_11130</name>
</gene>
<protein>
    <recommendedName>
        <fullName evidence="3">DUF3618 domain-containing protein</fullName>
    </recommendedName>
</protein>
<reference evidence="1" key="1">
    <citation type="journal article" date="2014" name="Int. J. Syst. Evol. Microbiol.">
        <title>Complete genome sequence of Corynebacterium casei LMG S-19264T (=DSM 44701T), isolated from a smear-ripened cheese.</title>
        <authorList>
            <consortium name="US DOE Joint Genome Institute (JGI-PGF)"/>
            <person name="Walter F."/>
            <person name="Albersmeier A."/>
            <person name="Kalinowski J."/>
            <person name="Ruckert C."/>
        </authorList>
    </citation>
    <scope>NUCLEOTIDE SEQUENCE</scope>
    <source>
        <strain evidence="1">CGMCC 1.15519</strain>
    </source>
</reference>
<reference evidence="1" key="2">
    <citation type="submission" date="2020-09" db="EMBL/GenBank/DDBJ databases">
        <authorList>
            <person name="Sun Q."/>
            <person name="Zhou Y."/>
        </authorList>
    </citation>
    <scope>NUCLEOTIDE SEQUENCE</scope>
    <source>
        <strain evidence="1">CGMCC 1.15519</strain>
    </source>
</reference>
<name>A0A916ZQH6_9SPHN</name>
<keyword evidence="2" id="KW-1185">Reference proteome</keyword>
<accession>A0A916ZQH6</accession>
<dbReference type="Proteomes" id="UP000635071">
    <property type="component" value="Unassembled WGS sequence"/>
</dbReference>
<evidence type="ECO:0000313" key="2">
    <source>
        <dbReference type="Proteomes" id="UP000635071"/>
    </source>
</evidence>
<evidence type="ECO:0000313" key="1">
    <source>
        <dbReference type="EMBL" id="GGE06521.1"/>
    </source>
</evidence>